<dbReference type="Gene3D" id="1.25.40.10">
    <property type="entry name" value="Tetratricopeptide repeat domain"/>
    <property type="match status" value="1"/>
</dbReference>
<evidence type="ECO:0000313" key="3">
    <source>
        <dbReference type="Proteomes" id="UP000198942"/>
    </source>
</evidence>
<feature type="region of interest" description="Disordered" evidence="1">
    <location>
        <begin position="149"/>
        <end position="198"/>
    </location>
</feature>
<dbReference type="SUPFAM" id="SSF81901">
    <property type="entry name" value="HCP-like"/>
    <property type="match status" value="1"/>
</dbReference>
<dbReference type="AlphaFoldDB" id="A0A1H8B9S9"/>
<keyword evidence="3" id="KW-1185">Reference proteome</keyword>
<evidence type="ECO:0000256" key="1">
    <source>
        <dbReference type="SAM" id="MobiDB-lite"/>
    </source>
</evidence>
<dbReference type="STRING" id="551995.SAMN05192574_101826"/>
<sequence>MKKYIAIGLFCICCHVTKAQDHWGPWNPVSCWKGLHFHLSKGDYNTNAKEYNWTCQFKSDYSQPISFTLTLLAPNELAAYKNKTWQQTRLGQQGRITLGAGEDQSTDPKDGFGVQPFAGGGLFDSNTILYVVVSNVRFGDDDHNKPFATDDCGHNSSDTPSGNNSTDNVNIASQTTDVNGVQSNSNNSSCGNMQQTRSSDHIAVNTNVPQVNIHNSDNVTNATHAQTQTYINNAQNPNNDAIQNVLALNQAKINAVKPNGATTGQRLQVQQLQNQQKEANTEAVVQSTGELINSVSNLISQRQQRKDYEKEKNTEIEAIERENNRQAIADGTADPGELVDKGIHSKVSKDYTTANYYFAAAAAMDNISGLCELADDYHFGYGLAQNDATASTLLYRAFDLAQKRTYAEASNAITKTNNAWSSKDIELGYAIRALDDLARSLHYTPSPQNSNIQMSLICRLWIDSLYTNNYIKIFFRSDFSCFISSEIDLANLYEINVDKTKTQIECLKLAVNFYDKTDAMIEKRYTADAARNKSQDYLYIYDKSSYKFDAKRIKSGKDKIIKQLKLLGVNSL</sequence>
<feature type="compositionally biased region" description="Polar residues" evidence="1">
    <location>
        <begin position="154"/>
        <end position="182"/>
    </location>
</feature>
<organism evidence="2 3">
    <name type="scientific">Mucilaginibacter gossypiicola</name>
    <dbReference type="NCBI Taxonomy" id="551995"/>
    <lineage>
        <taxon>Bacteria</taxon>
        <taxon>Pseudomonadati</taxon>
        <taxon>Bacteroidota</taxon>
        <taxon>Sphingobacteriia</taxon>
        <taxon>Sphingobacteriales</taxon>
        <taxon>Sphingobacteriaceae</taxon>
        <taxon>Mucilaginibacter</taxon>
    </lineage>
</organism>
<dbReference type="EMBL" id="FOCL01000001">
    <property type="protein sequence ID" value="SEM79169.1"/>
    <property type="molecule type" value="Genomic_DNA"/>
</dbReference>
<evidence type="ECO:0000313" key="2">
    <source>
        <dbReference type="EMBL" id="SEM79169.1"/>
    </source>
</evidence>
<protein>
    <submittedName>
        <fullName evidence="2">Uncharacterized protein</fullName>
    </submittedName>
</protein>
<accession>A0A1H8B9S9</accession>
<gene>
    <name evidence="2" type="ORF">SAMN05192574_101826</name>
</gene>
<reference evidence="3" key="1">
    <citation type="submission" date="2016-10" db="EMBL/GenBank/DDBJ databases">
        <authorList>
            <person name="Varghese N."/>
            <person name="Submissions S."/>
        </authorList>
    </citation>
    <scope>NUCLEOTIDE SEQUENCE [LARGE SCALE GENOMIC DNA]</scope>
    <source>
        <strain evidence="3">Gh-48</strain>
    </source>
</reference>
<dbReference type="InterPro" id="IPR011990">
    <property type="entry name" value="TPR-like_helical_dom_sf"/>
</dbReference>
<name>A0A1H8B9S9_9SPHI</name>
<proteinExistence type="predicted"/>
<dbReference type="Proteomes" id="UP000198942">
    <property type="component" value="Unassembled WGS sequence"/>
</dbReference>